<organism evidence="1 2">
    <name type="scientific">Pleurotus cornucopiae</name>
    <name type="common">Cornucopia mushroom</name>
    <dbReference type="NCBI Taxonomy" id="5321"/>
    <lineage>
        <taxon>Eukaryota</taxon>
        <taxon>Fungi</taxon>
        <taxon>Dikarya</taxon>
        <taxon>Basidiomycota</taxon>
        <taxon>Agaricomycotina</taxon>
        <taxon>Agaricomycetes</taxon>
        <taxon>Agaricomycetidae</taxon>
        <taxon>Agaricales</taxon>
        <taxon>Pleurotineae</taxon>
        <taxon>Pleurotaceae</taxon>
        <taxon>Pleurotus</taxon>
    </lineage>
</organism>
<evidence type="ECO:0000313" key="2">
    <source>
        <dbReference type="Proteomes" id="UP000824881"/>
    </source>
</evidence>
<protein>
    <submittedName>
        <fullName evidence="1">Uncharacterized protein</fullName>
    </submittedName>
</protein>
<proteinExistence type="predicted"/>
<reference evidence="1 2" key="1">
    <citation type="journal article" date="2021" name="Appl. Environ. Microbiol.">
        <title>Genetic linkage and physical mapping for an oyster mushroom Pleurotus cornucopiae and QTL analysis for the trait cap color.</title>
        <authorList>
            <person name="Zhang Y."/>
            <person name="Gao W."/>
            <person name="Sonnenberg A."/>
            <person name="Chen Q."/>
            <person name="Zhang J."/>
            <person name="Huang C."/>
        </authorList>
    </citation>
    <scope>NUCLEOTIDE SEQUENCE [LARGE SCALE GENOMIC DNA]</scope>
    <source>
        <strain evidence="1">CCMSSC00406</strain>
    </source>
</reference>
<name>A0ACB7IP79_PLECO</name>
<gene>
    <name evidence="1" type="ORF">CCMSSC00406_0006017</name>
</gene>
<dbReference type="EMBL" id="WQMT02000009">
    <property type="protein sequence ID" value="KAG9219661.1"/>
    <property type="molecule type" value="Genomic_DNA"/>
</dbReference>
<keyword evidence="2" id="KW-1185">Reference proteome</keyword>
<dbReference type="Proteomes" id="UP000824881">
    <property type="component" value="Unassembled WGS sequence"/>
</dbReference>
<sequence length="351" mass="39738">MLEHEKDALTNCSLTCNAWHDLCLPSIFKTVDIRSDADYTRAFRCFMITSPHLRPHVRRTALYISEPDARDQFHFWTTSGWFDEEHAKSLISSFPNLNYADCSSFPLAAISLALPQLPITTLHLQKYSATTDEFLDVLAAGAQTLRSLTVTFVDCYPSSSPPTDGIPTIMSALKELSATCSMNLPFVPERIQMPSLQTVFPDVDDFETLSACLPDSLKTLVIHTVEEAQSSSRILHVENLCLVTGDYWDSLPSCIDTIDTFIDPSSIKHLELVLYKYMHSREPDVDLLDTFEEFLLNLHETGSFERLTITFPEDAMEPRSYEHVFPSLRLLGLLDEIRMWSSPISLSSVQR</sequence>
<comment type="caution">
    <text evidence="1">The sequence shown here is derived from an EMBL/GenBank/DDBJ whole genome shotgun (WGS) entry which is preliminary data.</text>
</comment>
<evidence type="ECO:0000313" key="1">
    <source>
        <dbReference type="EMBL" id="KAG9219661.1"/>
    </source>
</evidence>
<accession>A0ACB7IP79</accession>